<dbReference type="OrthoDB" id="5180856at2"/>
<dbReference type="InterPro" id="IPR029044">
    <property type="entry name" value="Nucleotide-diphossugar_trans"/>
</dbReference>
<organism evidence="1 2">
    <name type="scientific">Dactylococcopsis salina (strain PCC 8305)</name>
    <name type="common">Myxobactron salinum</name>
    <dbReference type="NCBI Taxonomy" id="13035"/>
    <lineage>
        <taxon>Bacteria</taxon>
        <taxon>Bacillati</taxon>
        <taxon>Cyanobacteriota</taxon>
        <taxon>Cyanophyceae</taxon>
        <taxon>Nodosilineales</taxon>
        <taxon>Cymatolegaceae</taxon>
        <taxon>Dactylococcopsis</taxon>
    </lineage>
</organism>
<accession>K9YQ67</accession>
<dbReference type="KEGG" id="dsl:Dacsa_0264"/>
<name>K9YQ67_DACS8</name>
<dbReference type="RefSeq" id="WP_015228084.1">
    <property type="nucleotide sequence ID" value="NC_019780.1"/>
</dbReference>
<dbReference type="Proteomes" id="UP000010482">
    <property type="component" value="Chromosome"/>
</dbReference>
<dbReference type="SUPFAM" id="SSF53448">
    <property type="entry name" value="Nucleotide-diphospho-sugar transferases"/>
    <property type="match status" value="1"/>
</dbReference>
<keyword evidence="2" id="KW-1185">Reference proteome</keyword>
<protein>
    <recommendedName>
        <fullName evidence="3">Hemolytic protein HlpA-like protein</fullName>
    </recommendedName>
</protein>
<dbReference type="HOGENOM" id="CLU_054735_0_0_3"/>
<evidence type="ECO:0008006" key="3">
    <source>
        <dbReference type="Google" id="ProtNLM"/>
    </source>
</evidence>
<proteinExistence type="predicted"/>
<dbReference type="EMBL" id="CP003944">
    <property type="protein sequence ID" value="AFZ49071.1"/>
    <property type="molecule type" value="Genomic_DNA"/>
</dbReference>
<dbReference type="eggNOG" id="COG1216">
    <property type="taxonomic scope" value="Bacteria"/>
</dbReference>
<reference evidence="1" key="1">
    <citation type="submission" date="2012-04" db="EMBL/GenBank/DDBJ databases">
        <title>Finished genome of Dactylococcopsis salina PCC 8305.</title>
        <authorList>
            <consortium name="US DOE Joint Genome Institute"/>
            <person name="Gugger M."/>
            <person name="Coursin T."/>
            <person name="Rippka R."/>
            <person name="Tandeau De Marsac N."/>
            <person name="Huntemann M."/>
            <person name="Wei C.-L."/>
            <person name="Han J."/>
            <person name="Detter J.C."/>
            <person name="Han C."/>
            <person name="Tapia R."/>
            <person name="Daligault H."/>
            <person name="Chen A."/>
            <person name="Krypides N."/>
            <person name="Mavromatis K."/>
            <person name="Markowitz V."/>
            <person name="Szeto E."/>
            <person name="Ivanova N."/>
            <person name="Ovchinnikova G."/>
            <person name="Pagani I."/>
            <person name="Pati A."/>
            <person name="Goodwin L."/>
            <person name="Peters L."/>
            <person name="Pitluck S."/>
            <person name="Woyke T."/>
            <person name="Kerfeld C."/>
        </authorList>
    </citation>
    <scope>NUCLEOTIDE SEQUENCE [LARGE SCALE GENOMIC DNA]</scope>
    <source>
        <strain evidence="1">PCC 8305</strain>
    </source>
</reference>
<dbReference type="AlphaFoldDB" id="K9YQ67"/>
<dbReference type="Gene3D" id="3.90.550.10">
    <property type="entry name" value="Spore Coat Polysaccharide Biosynthesis Protein SpsA, Chain A"/>
    <property type="match status" value="1"/>
</dbReference>
<gene>
    <name evidence="1" type="ORF">Dacsa_0264</name>
</gene>
<dbReference type="STRING" id="13035.Dacsa_0264"/>
<evidence type="ECO:0000313" key="2">
    <source>
        <dbReference type="Proteomes" id="UP000010482"/>
    </source>
</evidence>
<sequence length="313" mass="36787">MESNLKLKTPVLLLTFNRLDSTKEVLKAISKAQPSSIYIASDGPRPDRVGEAEKVQEVRDYVISNINWDGDVKTLFREENLGCRVAVSGAIDWFFEHESEGIILEDDCVPDASFFPYVEELLNRYRDDERIMVIAGNHFPGKAHQPPYSYFFSRYNHCWGWATWRRAWQHYDHDMSQWPKLRNTNWLLTIGDGNRNFQRYWTRIFDQAYAQKVDSWAYRWTFSCWAQSGLTILPALNLVKNIGFDENATHTKSKNGSHKLSTLPLESLTFPLSHPSNVIRDYEADRWTEKNHFKHNWNRYIKSQLRRIVPSFS</sequence>
<evidence type="ECO:0000313" key="1">
    <source>
        <dbReference type="EMBL" id="AFZ49071.1"/>
    </source>
</evidence>